<reference evidence="16" key="1">
    <citation type="submission" date="2025-08" db="UniProtKB">
        <authorList>
            <consortium name="RefSeq"/>
        </authorList>
    </citation>
    <scope>IDENTIFICATION</scope>
    <source>
        <tissue evidence="16">Muscle</tissue>
    </source>
</reference>
<evidence type="ECO:0000313" key="16">
    <source>
        <dbReference type="RefSeq" id="XP_013785231.1"/>
    </source>
</evidence>
<organism evidence="15 16">
    <name type="scientific">Limulus polyphemus</name>
    <name type="common">Atlantic horseshoe crab</name>
    <dbReference type="NCBI Taxonomy" id="6850"/>
    <lineage>
        <taxon>Eukaryota</taxon>
        <taxon>Metazoa</taxon>
        <taxon>Ecdysozoa</taxon>
        <taxon>Arthropoda</taxon>
        <taxon>Chelicerata</taxon>
        <taxon>Merostomata</taxon>
        <taxon>Xiphosura</taxon>
        <taxon>Limulidae</taxon>
        <taxon>Limulus</taxon>
    </lineage>
</organism>
<dbReference type="InterPro" id="IPR029052">
    <property type="entry name" value="Metallo-depent_PP-like"/>
</dbReference>
<keyword evidence="9" id="KW-0862">Zinc</keyword>
<evidence type="ECO:0000256" key="10">
    <source>
        <dbReference type="ARBA" id="ARBA00023004"/>
    </source>
</evidence>
<comment type="cofactor">
    <cofactor evidence="1">
        <name>Mn(2+)</name>
        <dbReference type="ChEBI" id="CHEBI:29035"/>
    </cofactor>
</comment>
<accession>A0ABM1BMY4</accession>
<dbReference type="Pfam" id="PF00149">
    <property type="entry name" value="Metallophos"/>
    <property type="match status" value="1"/>
</dbReference>
<evidence type="ECO:0000256" key="8">
    <source>
        <dbReference type="ARBA" id="ARBA00022801"/>
    </source>
</evidence>
<evidence type="ECO:0000256" key="5">
    <source>
        <dbReference type="ARBA" id="ARBA00006045"/>
    </source>
</evidence>
<evidence type="ECO:0000256" key="13">
    <source>
        <dbReference type="SAM" id="MobiDB-lite"/>
    </source>
</evidence>
<keyword evidence="8" id="KW-0378">Hydrolase</keyword>
<keyword evidence="7" id="KW-0479">Metal-binding</keyword>
<dbReference type="SMART" id="SM01124">
    <property type="entry name" value="DBR1"/>
    <property type="match status" value="1"/>
</dbReference>
<evidence type="ECO:0000256" key="9">
    <source>
        <dbReference type="ARBA" id="ARBA00022833"/>
    </source>
</evidence>
<evidence type="ECO:0000313" key="15">
    <source>
        <dbReference type="Proteomes" id="UP000694941"/>
    </source>
</evidence>
<dbReference type="RefSeq" id="XP_013785231.1">
    <property type="nucleotide sequence ID" value="XM_013929777.2"/>
</dbReference>
<dbReference type="Proteomes" id="UP000694941">
    <property type="component" value="Unplaced"/>
</dbReference>
<sequence length="598" mass="67169">MKIAVEGCAHGELDKIYETISYIEQQNGIKVDLLIICGDFQAVRNRSDLECMAVPPCYRKLNTFYKYYSGEKKAPLLTIFVGGNHEASNYLSELPYGGWVCPNIYYMGFAGVVNFGGLRIAGLSGIYKGADYLKVYVVFFRTSGIIFCSLNICLYEVSEKSGTSGTSTNITECVPQLTLSIKNQFGDLKEPIDIFISHDWPRGVYNYGNKERLLKVKRHFREEMEQNKLGSRPSEELLLKLQPRYWFAAHLHCRFAAIIPHESNDGGTKKFTKFLALDKCLPKRNFLQILDMGETIQPLEILYDKEWLSVLHSTNGLLGLTSASNYMPGPGCSERWDFSPTEQELHELDEKFQGQYKIPQNFCLTAPVHDHKSSRKKVPEPESYINPQTTQFCQKLGITDPLSAFLAKSPSANISIRDFSFVDESEGNVTNVSQPSFNPDEITLDEDESSSSDVDLSEEPSSVNPEDVAVDEDDMYRSSAMENESPDPKDEEMVFSSSSQLEEVNESLPSEKDVFFLDTKGSGLEETNRITSTPVSKTSKKNSPILTDFPEFKAELKRSVQSASDVSVTSNSTSIPVMKKMKRRNQAIYSGAEDDEDS</sequence>
<feature type="region of interest" description="Disordered" evidence="13">
    <location>
        <begin position="427"/>
        <end position="512"/>
    </location>
</feature>
<evidence type="ECO:0000256" key="4">
    <source>
        <dbReference type="ARBA" id="ARBA00004123"/>
    </source>
</evidence>
<dbReference type="InterPro" id="IPR004843">
    <property type="entry name" value="Calcineurin-like_PHP"/>
</dbReference>
<proteinExistence type="inferred from homology"/>
<evidence type="ECO:0000259" key="14">
    <source>
        <dbReference type="SMART" id="SM01124"/>
    </source>
</evidence>
<evidence type="ECO:0000256" key="6">
    <source>
        <dbReference type="ARBA" id="ARBA00022664"/>
    </source>
</evidence>
<evidence type="ECO:0000256" key="11">
    <source>
        <dbReference type="ARBA" id="ARBA00023211"/>
    </source>
</evidence>
<dbReference type="InterPro" id="IPR007708">
    <property type="entry name" value="DBR1_C"/>
</dbReference>
<feature type="compositionally biased region" description="Acidic residues" evidence="13">
    <location>
        <begin position="442"/>
        <end position="458"/>
    </location>
</feature>
<feature type="compositionally biased region" description="Polar residues" evidence="13">
    <location>
        <begin position="427"/>
        <end position="437"/>
    </location>
</feature>
<name>A0ABM1BMY4_LIMPO</name>
<dbReference type="GeneID" id="106469292"/>
<comment type="cofactor">
    <cofactor evidence="3">
        <name>Fe(2+)</name>
        <dbReference type="ChEBI" id="CHEBI:29033"/>
    </cofactor>
</comment>
<keyword evidence="12" id="KW-0539">Nucleus</keyword>
<protein>
    <submittedName>
        <fullName evidence="16">Lariat debranching enzyme B-like</fullName>
    </submittedName>
</protein>
<evidence type="ECO:0000256" key="7">
    <source>
        <dbReference type="ARBA" id="ARBA00022723"/>
    </source>
</evidence>
<dbReference type="PANTHER" id="PTHR12849:SF0">
    <property type="entry name" value="LARIAT DEBRANCHING ENZYME"/>
    <property type="match status" value="1"/>
</dbReference>
<comment type="subcellular location">
    <subcellularLocation>
        <location evidence="4">Nucleus</location>
    </subcellularLocation>
</comment>
<dbReference type="Gene3D" id="3.60.21.10">
    <property type="match status" value="1"/>
</dbReference>
<feature type="domain" description="Lariat debranching enzyme C-terminal" evidence="14">
    <location>
        <begin position="259"/>
        <end position="402"/>
    </location>
</feature>
<comment type="cofactor">
    <cofactor evidence="2">
        <name>Zn(2+)</name>
        <dbReference type="ChEBI" id="CHEBI:29105"/>
    </cofactor>
</comment>
<dbReference type="CDD" id="cd00844">
    <property type="entry name" value="MPP_Dbr1_N"/>
    <property type="match status" value="1"/>
</dbReference>
<keyword evidence="6" id="KW-0507">mRNA processing</keyword>
<dbReference type="Pfam" id="PF05011">
    <property type="entry name" value="DBR1"/>
    <property type="match status" value="1"/>
</dbReference>
<dbReference type="SUPFAM" id="SSF56300">
    <property type="entry name" value="Metallo-dependent phosphatases"/>
    <property type="match status" value="1"/>
</dbReference>
<evidence type="ECO:0000256" key="2">
    <source>
        <dbReference type="ARBA" id="ARBA00001947"/>
    </source>
</evidence>
<evidence type="ECO:0000256" key="1">
    <source>
        <dbReference type="ARBA" id="ARBA00001936"/>
    </source>
</evidence>
<keyword evidence="15" id="KW-1185">Reference proteome</keyword>
<evidence type="ECO:0000256" key="3">
    <source>
        <dbReference type="ARBA" id="ARBA00001954"/>
    </source>
</evidence>
<evidence type="ECO:0000256" key="12">
    <source>
        <dbReference type="ARBA" id="ARBA00023242"/>
    </source>
</evidence>
<keyword evidence="10" id="KW-0408">Iron</keyword>
<dbReference type="InterPro" id="IPR041816">
    <property type="entry name" value="Dbr1_N"/>
</dbReference>
<dbReference type="PANTHER" id="PTHR12849">
    <property type="entry name" value="RNA LARIAT DEBRANCHING ENZYME"/>
    <property type="match status" value="1"/>
</dbReference>
<comment type="similarity">
    <text evidence="5">Belongs to the lariat debranching enzyme family.</text>
</comment>
<keyword evidence="11" id="KW-0464">Manganese</keyword>
<gene>
    <name evidence="16" type="primary">LOC106469292</name>
</gene>